<protein>
    <submittedName>
        <fullName evidence="2">UDP-glucose 4-epimerase</fullName>
    </submittedName>
</protein>
<dbReference type="Pfam" id="PF01370">
    <property type="entry name" value="Epimerase"/>
    <property type="match status" value="1"/>
</dbReference>
<evidence type="ECO:0000313" key="2">
    <source>
        <dbReference type="EMBL" id="ROR31480.1"/>
    </source>
</evidence>
<evidence type="ECO:0000259" key="1">
    <source>
        <dbReference type="Pfam" id="PF01370"/>
    </source>
</evidence>
<dbReference type="SUPFAM" id="SSF51735">
    <property type="entry name" value="NAD(P)-binding Rossmann-fold domains"/>
    <property type="match status" value="1"/>
</dbReference>
<dbReference type="PANTHER" id="PTHR43245:SF58">
    <property type="entry name" value="BLL5923 PROTEIN"/>
    <property type="match status" value="1"/>
</dbReference>
<dbReference type="PANTHER" id="PTHR43245">
    <property type="entry name" value="BIFUNCTIONAL POLYMYXIN RESISTANCE PROTEIN ARNA"/>
    <property type="match status" value="1"/>
</dbReference>
<dbReference type="AlphaFoldDB" id="A0A3N1XY22"/>
<dbReference type="InterPro" id="IPR036291">
    <property type="entry name" value="NAD(P)-bd_dom_sf"/>
</dbReference>
<dbReference type="Proteomes" id="UP000273083">
    <property type="component" value="Unassembled WGS sequence"/>
</dbReference>
<sequence length="297" mass="34412">MKKVLIIGGNSYIGNSFIQYIGQLEEKQFLIDKISVKHKEWEQYDFTGYDTVIHLAGIAHERETRQNAQLYYRVNRDLAISVAKKAKKSKVGQFIFMSTAAVYGSNVSVITKDTLSQPNTHYGRSKLEAEQKIIDLNSDEFKVAIVRPPMVYGYGCKGNFERLVKLAKITPIFPDIQNKRSMIYIENLCEFLRLLIDQSEWGYFHPQNEEYVCTSEMVRVIGESLGRTIYFTKAFNWGIKAMQKKIGMVSKIFGDLYYEVDEEHHIKILEIKDISLVQSKYSVVNFKESIHESIERK</sequence>
<feature type="domain" description="NAD-dependent epimerase/dehydratase" evidence="1">
    <location>
        <begin position="4"/>
        <end position="198"/>
    </location>
</feature>
<reference evidence="2 3" key="1">
    <citation type="submission" date="2018-11" db="EMBL/GenBank/DDBJ databases">
        <title>Genomic Encyclopedia of Type Strains, Phase IV (KMG-IV): sequencing the most valuable type-strain genomes for metagenomic binning, comparative biology and taxonomic classification.</title>
        <authorList>
            <person name="Goeker M."/>
        </authorList>
    </citation>
    <scope>NUCLEOTIDE SEQUENCE [LARGE SCALE GENOMIC DNA]</scope>
    <source>
        <strain evidence="2 3">DSM 26537</strain>
    </source>
</reference>
<gene>
    <name evidence="2" type="ORF">EDD66_10196</name>
</gene>
<dbReference type="InterPro" id="IPR050177">
    <property type="entry name" value="Lipid_A_modif_metabolic_enz"/>
</dbReference>
<dbReference type="Gene3D" id="3.40.50.720">
    <property type="entry name" value="NAD(P)-binding Rossmann-like Domain"/>
    <property type="match status" value="1"/>
</dbReference>
<dbReference type="OrthoDB" id="9808602at2"/>
<dbReference type="RefSeq" id="WP_123607580.1">
    <property type="nucleotide sequence ID" value="NZ_RJVG01000001.1"/>
</dbReference>
<keyword evidence="3" id="KW-1185">Reference proteome</keyword>
<comment type="caution">
    <text evidence="2">The sequence shown here is derived from an EMBL/GenBank/DDBJ whole genome shotgun (WGS) entry which is preliminary data.</text>
</comment>
<evidence type="ECO:0000313" key="3">
    <source>
        <dbReference type="Proteomes" id="UP000273083"/>
    </source>
</evidence>
<dbReference type="EMBL" id="RJVG01000001">
    <property type="protein sequence ID" value="ROR31480.1"/>
    <property type="molecule type" value="Genomic_DNA"/>
</dbReference>
<organism evidence="2 3">
    <name type="scientific">Mobilisporobacter senegalensis</name>
    <dbReference type="NCBI Taxonomy" id="1329262"/>
    <lineage>
        <taxon>Bacteria</taxon>
        <taxon>Bacillati</taxon>
        <taxon>Bacillota</taxon>
        <taxon>Clostridia</taxon>
        <taxon>Lachnospirales</taxon>
        <taxon>Lachnospiraceae</taxon>
        <taxon>Mobilisporobacter</taxon>
    </lineage>
</organism>
<name>A0A3N1XY22_9FIRM</name>
<accession>A0A3N1XY22</accession>
<proteinExistence type="predicted"/>
<dbReference type="InterPro" id="IPR001509">
    <property type="entry name" value="Epimerase_deHydtase"/>
</dbReference>